<dbReference type="PROSITE" id="PS51562">
    <property type="entry name" value="RNA_CAP0_MT"/>
    <property type="match status" value="1"/>
</dbReference>
<dbReference type="Pfam" id="PF03291">
    <property type="entry name" value="mRNA_G-N7_MeTrfase"/>
    <property type="match status" value="1"/>
</dbReference>
<dbReference type="AlphaFoldDB" id="A0A6C0IUB6"/>
<dbReference type="SUPFAM" id="SSF56091">
    <property type="entry name" value="DNA ligase/mRNA capping enzyme, catalytic domain"/>
    <property type="match status" value="1"/>
</dbReference>
<evidence type="ECO:0000256" key="3">
    <source>
        <dbReference type="ARBA" id="ARBA00022664"/>
    </source>
</evidence>
<keyword evidence="4" id="KW-0808">Transferase</keyword>
<dbReference type="Gene3D" id="2.40.50.140">
    <property type="entry name" value="Nucleic acid-binding proteins"/>
    <property type="match status" value="1"/>
</dbReference>
<dbReference type="GO" id="GO:0005525">
    <property type="term" value="F:GTP binding"/>
    <property type="evidence" value="ECO:0007669"/>
    <property type="project" value="UniProtKB-KW"/>
</dbReference>
<dbReference type="UniPathway" id="UPA00922"/>
<name>A0A6C0IUB6_9ZZZZ</name>
<sequence length="1023" mass="119918">MLLEKDHTKIKKLFNSINKHDEFEIMFNNFKSDNKLSLNKFVNVLKYLKWRSDKDNLPITNKDSLDIIYTEDYNKNNINTSYRVSINNNEHINKFLSLVYLRKNHIIYSILMTQFINDPNFIFMKKVKDPIKVININEYDIRIRVASELEIDNQFINNLANLPLTQADKIIFRYKNRVSLVLIDTPSEKLTIDLTVVKTADNPNNISNGNKTFELEIDYMSSNKLSDKTLTMILNEVENIKKVLEETSELADKDELKLVEKKYKDLVYGSNNDSFKNLYSMQPISAEVQHIVDKIPNRYSVTDKADGDKYVLFVYNSNTYLISTNLVVKKLPNKLKGFDNTIIEGELIHLTSVNKYMFMSFDCIFYKGDDMRPVLLLKDRLTKLYDITNSLTKIDYKYNEFKIQSGKGFDISQQKKFYQTEIEKFFNSINSLISKTKVNDIIFHPKLFIFPTGGSDSEVFLFSYLLWYNCTKNEKIKCPYKLDGIIYTGIEQKYTRDRREHKYPIYKFKPPEMNSLDVYIEFQKNTDLGTPLDIFDNSLPDKIENQYFRVTNFYVGDTVGTKEVPVPFMKEDDNHEAFLPITKGQVRDIEGNIVQSNTVIEVVYNNDPLTPHKYRWQVLRTRWDKTDSVLRFNKRYGNFKDIAINVWKSMTEAVTIKEIKNLSNPETYMFQKKQLEARINSSIIVSDRKQDKYYQKITNLAKIMREYHNWLKSVLIYTYCQEIQEKKNSTKRRSSVLDIGCGRAGDIMKMYHARVGYYVGVDISYEDIHSATDGAIARYNNMKSKFPGFGQVHYLQADGGVLFNSKEQEKTIPKMTKENKTLLDKIFSKKNQFDVINSSFALHYLFGNNLTVNNLVENIKNNLKIGGFIVLEMFDSDKVMKLLGDSDRFTSYYTDDEGKKIKCWEIIKKFDGKLEDKPGYSIDVHMSWFMEEGKYAEEYLVSNKLLVSTMKKAGCLLVDSESFGNVYEINRPYFNETIEYEENPKNKQFYEKVAKFYDNLSGADKESKVFSFLNKYFVFKRVE</sequence>
<dbReference type="InterPro" id="IPR039753">
    <property type="entry name" value="RG7MT1"/>
</dbReference>
<dbReference type="PANTHER" id="PTHR12189:SF2">
    <property type="entry name" value="MRNA CAP GUANINE-N7 METHYLTRANSFERASE"/>
    <property type="match status" value="1"/>
</dbReference>
<proteinExistence type="predicted"/>
<dbReference type="InterPro" id="IPR004971">
    <property type="entry name" value="mRNA_G-N7_MeTrfase_dom"/>
</dbReference>
<organism evidence="12">
    <name type="scientific">viral metagenome</name>
    <dbReference type="NCBI Taxonomy" id="1070528"/>
    <lineage>
        <taxon>unclassified sequences</taxon>
        <taxon>metagenomes</taxon>
        <taxon>organismal metagenomes</taxon>
    </lineage>
</organism>
<keyword evidence="6" id="KW-0547">Nucleotide-binding</keyword>
<evidence type="ECO:0000256" key="1">
    <source>
        <dbReference type="ARBA" id="ARBA00005129"/>
    </source>
</evidence>
<evidence type="ECO:0000256" key="2">
    <source>
        <dbReference type="ARBA" id="ARBA00022603"/>
    </source>
</evidence>
<accession>A0A6C0IUB6</accession>
<reference evidence="12" key="1">
    <citation type="journal article" date="2020" name="Nature">
        <title>Giant virus diversity and host interactions through global metagenomics.</title>
        <authorList>
            <person name="Schulz F."/>
            <person name="Roux S."/>
            <person name="Paez-Espino D."/>
            <person name="Jungbluth S."/>
            <person name="Walsh D.A."/>
            <person name="Denef V.J."/>
            <person name="McMahon K.D."/>
            <person name="Konstantinidis K.T."/>
            <person name="Eloe-Fadrosh E.A."/>
            <person name="Kyrpides N.C."/>
            <person name="Woyke T."/>
        </authorList>
    </citation>
    <scope>NUCLEOTIDE SEQUENCE</scope>
    <source>
        <strain evidence="12">GVMAG-M-3300024302-11</strain>
    </source>
</reference>
<dbReference type="GO" id="GO:0140818">
    <property type="term" value="F:mRNA 5'-triphosphate monophosphatase activity"/>
    <property type="evidence" value="ECO:0007669"/>
    <property type="project" value="UniProtKB-EC"/>
</dbReference>
<dbReference type="PANTHER" id="PTHR12189">
    <property type="entry name" value="MRNA GUANINE-7- METHYLTRANSFERASE"/>
    <property type="match status" value="1"/>
</dbReference>
<dbReference type="GO" id="GO:0004651">
    <property type="term" value="F:polynucleotide 5'-phosphatase activity"/>
    <property type="evidence" value="ECO:0007669"/>
    <property type="project" value="InterPro"/>
</dbReference>
<comment type="pathway">
    <text evidence="1">mRNA processing; mRNA capping.</text>
</comment>
<dbReference type="SUPFAM" id="SSF55154">
    <property type="entry name" value="CYTH-like phosphatases"/>
    <property type="match status" value="1"/>
</dbReference>
<dbReference type="SUPFAM" id="SSF53335">
    <property type="entry name" value="S-adenosyl-L-methionine-dependent methyltransferases"/>
    <property type="match status" value="1"/>
</dbReference>
<dbReference type="CDD" id="cd02440">
    <property type="entry name" value="AdoMet_MTases"/>
    <property type="match status" value="1"/>
</dbReference>
<dbReference type="InterPro" id="IPR029063">
    <property type="entry name" value="SAM-dependent_MTases_sf"/>
</dbReference>
<dbReference type="InterPro" id="IPR033469">
    <property type="entry name" value="CYTH-like_dom_sf"/>
</dbReference>
<keyword evidence="5" id="KW-0949">S-adenosyl-L-methionine</keyword>
<evidence type="ECO:0000256" key="6">
    <source>
        <dbReference type="ARBA" id="ARBA00022741"/>
    </source>
</evidence>
<protein>
    <recommendedName>
        <fullName evidence="11">mRNA cap 0 methyltransferase domain-containing protein</fullName>
    </recommendedName>
</protein>
<evidence type="ECO:0000259" key="11">
    <source>
        <dbReference type="PROSITE" id="PS51562"/>
    </source>
</evidence>
<dbReference type="EMBL" id="MN740254">
    <property type="protein sequence ID" value="QHT96140.1"/>
    <property type="molecule type" value="Genomic_DNA"/>
</dbReference>
<dbReference type="GO" id="GO:0004482">
    <property type="term" value="F:mRNA 5'-cap (guanine-N7-)-methyltransferase activity"/>
    <property type="evidence" value="ECO:0007669"/>
    <property type="project" value="InterPro"/>
</dbReference>
<evidence type="ECO:0000256" key="8">
    <source>
        <dbReference type="ARBA" id="ARBA00022884"/>
    </source>
</evidence>
<evidence type="ECO:0000313" key="12">
    <source>
        <dbReference type="EMBL" id="QHT96140.1"/>
    </source>
</evidence>
<keyword evidence="3" id="KW-0507">mRNA processing</keyword>
<evidence type="ECO:0000256" key="5">
    <source>
        <dbReference type="ARBA" id="ARBA00022691"/>
    </source>
</evidence>
<evidence type="ECO:0000256" key="4">
    <source>
        <dbReference type="ARBA" id="ARBA00022679"/>
    </source>
</evidence>
<dbReference type="Gene3D" id="3.30.470.30">
    <property type="entry name" value="DNA ligase/mRNA capping enzyme"/>
    <property type="match status" value="1"/>
</dbReference>
<comment type="catalytic activity">
    <reaction evidence="10">
        <text>a 5'-end triphospho-ribonucleoside in mRNA + H2O = a 5'-end diphospho-ribonucleoside in mRNA + phosphate + H(+)</text>
        <dbReference type="Rhea" id="RHEA:67004"/>
        <dbReference type="Rhea" id="RHEA-COMP:17164"/>
        <dbReference type="Rhea" id="RHEA-COMP:17165"/>
        <dbReference type="ChEBI" id="CHEBI:15377"/>
        <dbReference type="ChEBI" id="CHEBI:15378"/>
        <dbReference type="ChEBI" id="CHEBI:43474"/>
        <dbReference type="ChEBI" id="CHEBI:167616"/>
        <dbReference type="ChEBI" id="CHEBI:167618"/>
        <dbReference type="EC" id="3.6.1.74"/>
    </reaction>
    <physiologicalReaction direction="left-to-right" evidence="10">
        <dbReference type="Rhea" id="RHEA:67005"/>
    </physiologicalReaction>
</comment>
<dbReference type="GO" id="GO:0005634">
    <property type="term" value="C:nucleus"/>
    <property type="evidence" value="ECO:0007669"/>
    <property type="project" value="TreeGrafter"/>
</dbReference>
<dbReference type="Gene3D" id="3.20.100.10">
    <property type="entry name" value="mRNA triphosphatase Cet1-like"/>
    <property type="match status" value="1"/>
</dbReference>
<evidence type="ECO:0000256" key="7">
    <source>
        <dbReference type="ARBA" id="ARBA00022801"/>
    </source>
</evidence>
<dbReference type="InterPro" id="IPR037009">
    <property type="entry name" value="mRNA_triPase_Cet1_sf"/>
</dbReference>
<keyword evidence="7" id="KW-0378">Hydrolase</keyword>
<keyword evidence="8" id="KW-0694">RNA-binding</keyword>
<evidence type="ECO:0000256" key="10">
    <source>
        <dbReference type="ARBA" id="ARBA00047740"/>
    </source>
</evidence>
<evidence type="ECO:0000256" key="9">
    <source>
        <dbReference type="ARBA" id="ARBA00023134"/>
    </source>
</evidence>
<dbReference type="Gene3D" id="3.40.50.150">
    <property type="entry name" value="Vaccinia Virus protein VP39"/>
    <property type="match status" value="1"/>
</dbReference>
<keyword evidence="9" id="KW-0342">GTP-binding</keyword>
<keyword evidence="2" id="KW-0489">Methyltransferase</keyword>
<dbReference type="InterPro" id="IPR012340">
    <property type="entry name" value="NA-bd_OB-fold"/>
</dbReference>
<dbReference type="GO" id="GO:0003723">
    <property type="term" value="F:RNA binding"/>
    <property type="evidence" value="ECO:0007669"/>
    <property type="project" value="UniProtKB-KW"/>
</dbReference>
<feature type="domain" description="MRNA cap 0 methyltransferase" evidence="11">
    <location>
        <begin position="699"/>
        <end position="1022"/>
    </location>
</feature>